<dbReference type="EMBL" id="LPWE01000011">
    <property type="protein sequence ID" value="ODR95353.1"/>
    <property type="molecule type" value="Genomic_DNA"/>
</dbReference>
<dbReference type="RefSeq" id="WP_069444654.1">
    <property type="nucleotide sequence ID" value="NZ_LPWE01000011.1"/>
</dbReference>
<organism evidence="1 2">
    <name type="scientific">Methyloceanibacter stevinii</name>
    <dbReference type="NCBI Taxonomy" id="1774970"/>
    <lineage>
        <taxon>Bacteria</taxon>
        <taxon>Pseudomonadati</taxon>
        <taxon>Pseudomonadota</taxon>
        <taxon>Alphaproteobacteria</taxon>
        <taxon>Hyphomicrobiales</taxon>
        <taxon>Hyphomicrobiaceae</taxon>
        <taxon>Methyloceanibacter</taxon>
    </lineage>
</organism>
<accession>A0A1E3VP91</accession>
<proteinExistence type="predicted"/>
<dbReference type="AlphaFoldDB" id="A0A1E3VP91"/>
<evidence type="ECO:0000313" key="1">
    <source>
        <dbReference type="EMBL" id="ODR95353.1"/>
    </source>
</evidence>
<comment type="caution">
    <text evidence="1">The sequence shown here is derived from an EMBL/GenBank/DDBJ whole genome shotgun (WGS) entry which is preliminary data.</text>
</comment>
<sequence length="61" mass="6800">MRALTHNELARMTRTELTAILHSIAALLPDLPEGSQELRIAHYNLRIVRTALAPKPGFGPR</sequence>
<keyword evidence="2" id="KW-1185">Reference proteome</keyword>
<gene>
    <name evidence="1" type="ORF">AUC70_05785</name>
</gene>
<name>A0A1E3VP91_9HYPH</name>
<evidence type="ECO:0000313" key="2">
    <source>
        <dbReference type="Proteomes" id="UP000094172"/>
    </source>
</evidence>
<dbReference type="Proteomes" id="UP000094172">
    <property type="component" value="Unassembled WGS sequence"/>
</dbReference>
<protein>
    <submittedName>
        <fullName evidence="1">Uncharacterized protein</fullName>
    </submittedName>
</protein>
<reference evidence="1 2" key="1">
    <citation type="journal article" date="2016" name="Environ. Microbiol.">
        <title>New Methyloceanibacter diversity from North Sea sediments includes methanotroph containing solely the soluble methane monooxygenase.</title>
        <authorList>
            <person name="Vekeman B."/>
            <person name="Kerckhof F.M."/>
            <person name="Cremers G."/>
            <person name="de Vos P."/>
            <person name="Vandamme P."/>
            <person name="Boon N."/>
            <person name="Op den Camp H.J."/>
            <person name="Heylen K."/>
        </authorList>
    </citation>
    <scope>NUCLEOTIDE SEQUENCE [LARGE SCALE GENOMIC DNA]</scope>
    <source>
        <strain evidence="1 2">R-67176</strain>
    </source>
</reference>